<organism evidence="2 3">
    <name type="scientific">Agrobacterium deltaense NCPPB 1641</name>
    <dbReference type="NCBI Taxonomy" id="1183425"/>
    <lineage>
        <taxon>Bacteria</taxon>
        <taxon>Pseudomonadati</taxon>
        <taxon>Pseudomonadota</taxon>
        <taxon>Alphaproteobacteria</taxon>
        <taxon>Hyphomicrobiales</taxon>
        <taxon>Rhizobiaceae</taxon>
        <taxon>Rhizobium/Agrobacterium group</taxon>
        <taxon>Agrobacterium</taxon>
    </lineage>
</organism>
<keyword evidence="3" id="KW-1185">Reference proteome</keyword>
<dbReference type="PANTHER" id="PTHR11365:SF23">
    <property type="entry name" value="HYPOTHETICAL 5-OXOPROLINASE (EUROFUNG)-RELATED"/>
    <property type="match status" value="1"/>
</dbReference>
<reference evidence="2" key="1">
    <citation type="submission" date="2016-01" db="EMBL/GenBank/DDBJ databases">
        <authorList>
            <person name="Regsiter A."/>
            <person name="william w."/>
        </authorList>
    </citation>
    <scope>NUCLEOTIDE SEQUENCE</scope>
    <source>
        <strain evidence="2">NCPPB 1641</strain>
    </source>
</reference>
<dbReference type="Pfam" id="PF02538">
    <property type="entry name" value="Hydantoinase_B"/>
    <property type="match status" value="1"/>
</dbReference>
<dbReference type="EMBL" id="FCNP01000049">
    <property type="protein sequence ID" value="CVI63751.1"/>
    <property type="molecule type" value="Genomic_DNA"/>
</dbReference>
<feature type="domain" description="Hydantoinase B/oxoprolinase" evidence="1">
    <location>
        <begin position="4"/>
        <end position="528"/>
    </location>
</feature>
<dbReference type="GO" id="GO:0006749">
    <property type="term" value="P:glutathione metabolic process"/>
    <property type="evidence" value="ECO:0007669"/>
    <property type="project" value="TreeGrafter"/>
</dbReference>
<dbReference type="PANTHER" id="PTHR11365">
    <property type="entry name" value="5-OXOPROLINASE RELATED"/>
    <property type="match status" value="1"/>
</dbReference>
<evidence type="ECO:0000313" key="3">
    <source>
        <dbReference type="Proteomes" id="UP000192140"/>
    </source>
</evidence>
<name>A0A1S7UB02_9HYPH</name>
<gene>
    <name evidence="2" type="ORF">AGR7A_pAt20357</name>
</gene>
<proteinExistence type="predicted"/>
<protein>
    <submittedName>
        <fullName evidence="2">Hydantoin utilization protein B</fullName>
    </submittedName>
</protein>
<dbReference type="GO" id="GO:0005829">
    <property type="term" value="C:cytosol"/>
    <property type="evidence" value="ECO:0007669"/>
    <property type="project" value="TreeGrafter"/>
</dbReference>
<dbReference type="Proteomes" id="UP000192140">
    <property type="component" value="Unassembled WGS sequence"/>
</dbReference>
<accession>A0A1S7UB02</accession>
<dbReference type="GO" id="GO:0017168">
    <property type="term" value="F:5-oxoprolinase (ATP-hydrolyzing) activity"/>
    <property type="evidence" value="ECO:0007669"/>
    <property type="project" value="TreeGrafter"/>
</dbReference>
<dbReference type="InterPro" id="IPR003692">
    <property type="entry name" value="Hydantoinase_B"/>
</dbReference>
<evidence type="ECO:0000313" key="2">
    <source>
        <dbReference type="EMBL" id="CVI63751.1"/>
    </source>
</evidence>
<evidence type="ECO:0000259" key="1">
    <source>
        <dbReference type="Pfam" id="PF02538"/>
    </source>
</evidence>
<sequence>MRAIRTMVMNNRFKAIVEEASACVYRTAHTTFVKMVQDYQCAVATVDGDMFAFPDQSGVKQFIGVPMAATINKIGKENFKPGDIFITNDPFSTEGLLTHLMDLTMIRPIFYQGELIAFGWAFIHATDIGGAVPGSISPAFTEVFQEGLRVRPMRLFIDDKVNEDVMGLFMDNSRTPKEIAGDLEAMVSAMRSIDRRLTGLCDRYGVEEVKAGMQDVIAYSEEKARSVLATIPNGEYTFSDYLEMAGEGNLVHVSVKLVVKDGNIEVDYTGTDPQVPAAHNIVTGSKTHPYIVQALISFVLTHEPLTPWNAGLIRSITGNAPLGSLINAVHPASGGSRAASGCRVYDSVIGCLNQALNGGLASSGSGSGIIVFSGPDPRTGANRVTVVNPIPGGSGGRNGADGVDALEPRNAALLNVPVEITEAETMLVVRAYRSLPDSRAAGQWNGGASQVIELENRGEAGSISCRNLNRFHFQPWGVFGGEAGRLGFTKVNPGKDTERSDGKITVLQLGKGELLQITSPSGGGFGNPLKRSLDLLEADVRTEMVSRERAEALYGAVFKPDGSLDRDATEANRRELMQKEVPDITYGKNRDDHDRVWPYNIRRELATKAMKLDMRLRWPIVDRVQRKMLAIGEEVTLSTLEDAIEAEVAALGGSSYKSARP</sequence>
<dbReference type="InterPro" id="IPR045079">
    <property type="entry name" value="Oxoprolinase-like"/>
</dbReference>
<dbReference type="AlphaFoldDB" id="A0A1S7UB02"/>
<comment type="caution">
    <text evidence="2">The sequence shown here is derived from an EMBL/GenBank/DDBJ whole genome shotgun (WGS) entry which is preliminary data.</text>
</comment>